<sequence length="767" mass="85091">MSHTTPLTTVWQGYIASTLDALLLFECALSGRISQVSRRPNDRERQDLIKSGSIFIYQESATGIKRWTDGKSWSPSRILGNFLIYREMDKPFPPGQKKRAMKRLASGSLGGLTNSNGRLHSDNGDFPSHASEQARHLRLIIGSLVDSFSFKENGLVKKTISIKYHNVSHRIISYYSVEDVTQGKLPTPSRDQGFRDLIPRAELTTSQKFRASSDRVERSSKELLATNLGEFVGYSSVCPGINSCPLQLMSATSYDAPHGARPAFSDSHEPLHDGQLTQGVSGTSPTLQPLSSSTLLPVPASMHVPSSAGVFFAPQLQGNYAHMLHNLETRGGSELGYRSDHFPEIYPPQLQCLGVKVEGGVLVGGSGSTYPYRNYDAGNGSAVDSTDGLKEVTVAIHSATRFIVRWVTDDTQRGGNFRHLALQRLQSGHVITQLKVVSSFPSRQVFALHFLWHDGHLSRYLPQNETFMVLKEALRPVTGAHLGRQKVTGSCKDLRATVLRSHLGRRETSLRGHQSRPLNTYHGHRSDKCPYIMHQCPLCENEDRTETPTQHQPCFDTTQLRYKGSTVCHITHAAAGMETPTEGYRQACNTMYPPHEQMPSVTLPSAARAFRTPSSLVPPNVTTRSGTLRAPEAPMSAGDMDDIDWPTHFSSTTLDRQQPRAEKTNELLAGCIVMPESYADSRSQEEKGSCTATEDQDHDDSSLGLETSSATESLQETTTTRQLRPRLPNGIPPPRVGITKEPLHGQRRSQRRNKRLRRGMKRVTRHR</sequence>
<dbReference type="Pfam" id="PF09729">
    <property type="entry name" value="Gti1_Pac2"/>
    <property type="match status" value="1"/>
</dbReference>
<dbReference type="InterPro" id="IPR018608">
    <property type="entry name" value="Gti1/Pac2"/>
</dbReference>
<dbReference type="Proteomes" id="UP000078340">
    <property type="component" value="Unassembled WGS sequence"/>
</dbReference>
<comment type="caution">
    <text evidence="3">The sequence shown here is derived from an EMBL/GenBank/DDBJ whole genome shotgun (WGS) entry which is preliminary data.</text>
</comment>
<dbReference type="PANTHER" id="PTHR28027">
    <property type="entry name" value="TRANSCRIPTIONAL REGULATOR MIT1"/>
    <property type="match status" value="1"/>
</dbReference>
<protein>
    <submittedName>
        <fullName evidence="3">Gti1/Pac2 family protein</fullName>
    </submittedName>
</protein>
<accession>A0A179F252</accession>
<evidence type="ECO:0000256" key="2">
    <source>
        <dbReference type="SAM" id="MobiDB-lite"/>
    </source>
</evidence>
<organism evidence="3 4">
    <name type="scientific">Purpureocillium lilacinum</name>
    <name type="common">Paecilomyces lilacinus</name>
    <dbReference type="NCBI Taxonomy" id="33203"/>
    <lineage>
        <taxon>Eukaryota</taxon>
        <taxon>Fungi</taxon>
        <taxon>Dikarya</taxon>
        <taxon>Ascomycota</taxon>
        <taxon>Pezizomycotina</taxon>
        <taxon>Sordariomycetes</taxon>
        <taxon>Hypocreomycetidae</taxon>
        <taxon>Hypocreales</taxon>
        <taxon>Ophiocordycipitaceae</taxon>
        <taxon>Purpureocillium</taxon>
    </lineage>
</organism>
<proteinExistence type="inferred from homology"/>
<feature type="region of interest" description="Disordered" evidence="2">
    <location>
        <begin position="612"/>
        <end position="643"/>
    </location>
</feature>
<feature type="region of interest" description="Disordered" evidence="2">
    <location>
        <begin position="678"/>
        <end position="767"/>
    </location>
</feature>
<dbReference type="PANTHER" id="PTHR28027:SF2">
    <property type="entry name" value="TRANSCRIPTIONAL REGULATOR MIT1"/>
    <property type="match status" value="1"/>
</dbReference>
<feature type="compositionally biased region" description="Basic residues" evidence="2">
    <location>
        <begin position="745"/>
        <end position="767"/>
    </location>
</feature>
<dbReference type="AlphaFoldDB" id="A0A179F252"/>
<gene>
    <name evidence="3" type="ORF">VFPFJ_11574</name>
</gene>
<dbReference type="EMBL" id="LSBI01000049">
    <property type="protein sequence ID" value="OAQ59508.1"/>
    <property type="molecule type" value="Genomic_DNA"/>
</dbReference>
<dbReference type="GO" id="GO:0003677">
    <property type="term" value="F:DNA binding"/>
    <property type="evidence" value="ECO:0007669"/>
    <property type="project" value="TreeGrafter"/>
</dbReference>
<evidence type="ECO:0000313" key="4">
    <source>
        <dbReference type="Proteomes" id="UP000078340"/>
    </source>
</evidence>
<comment type="similarity">
    <text evidence="1">Belongs to the MIT1/WOR1 family.</text>
</comment>
<feature type="compositionally biased region" description="Polar residues" evidence="2">
    <location>
        <begin position="612"/>
        <end position="626"/>
    </location>
</feature>
<evidence type="ECO:0000313" key="3">
    <source>
        <dbReference type="EMBL" id="OAQ59508.1"/>
    </source>
</evidence>
<evidence type="ECO:0000256" key="1">
    <source>
        <dbReference type="ARBA" id="ARBA00008359"/>
    </source>
</evidence>
<name>A0A179F252_PURLI</name>
<reference evidence="3 4" key="1">
    <citation type="submission" date="2016-02" db="EMBL/GenBank/DDBJ databases">
        <title>Biosynthesis of antibiotic leucinostatins and their inhibition on Phytophthora in bio-control Purpureocillium lilacinum.</title>
        <authorList>
            <person name="Wang G."/>
            <person name="Liu Z."/>
            <person name="Lin R."/>
            <person name="Li E."/>
            <person name="Mao Z."/>
            <person name="Ling J."/>
            <person name="Yin W."/>
            <person name="Xie B."/>
        </authorList>
    </citation>
    <scope>NUCLEOTIDE SEQUENCE [LARGE SCALE GENOMIC DNA]</scope>
    <source>
        <strain evidence="3">PLFJ-1</strain>
    </source>
</reference>
<feature type="compositionally biased region" description="Low complexity" evidence="2">
    <location>
        <begin position="706"/>
        <end position="728"/>
    </location>
</feature>